<reference evidence="9 10" key="1">
    <citation type="submission" date="2020-04" db="EMBL/GenBank/DDBJ databases">
        <title>Arthrobacter sp. nov.</title>
        <authorList>
            <person name="Liu S."/>
        </authorList>
    </citation>
    <scope>NUCLEOTIDE SEQUENCE [LARGE SCALE GENOMIC DNA]</scope>
    <source>
        <strain evidence="9 10">E918</strain>
    </source>
</reference>
<dbReference type="GO" id="GO:0005886">
    <property type="term" value="C:plasma membrane"/>
    <property type="evidence" value="ECO:0007669"/>
    <property type="project" value="UniProtKB-SubCell"/>
</dbReference>
<organism evidence="9 10">
    <name type="scientific">Arthrobacter mobilis</name>
    <dbReference type="NCBI Taxonomy" id="2724944"/>
    <lineage>
        <taxon>Bacteria</taxon>
        <taxon>Bacillati</taxon>
        <taxon>Actinomycetota</taxon>
        <taxon>Actinomycetes</taxon>
        <taxon>Micrococcales</taxon>
        <taxon>Micrococcaceae</taxon>
        <taxon>Arthrobacter</taxon>
    </lineage>
</organism>
<evidence type="ECO:0000259" key="8">
    <source>
        <dbReference type="Pfam" id="PF00482"/>
    </source>
</evidence>
<evidence type="ECO:0000256" key="3">
    <source>
        <dbReference type="ARBA" id="ARBA00022692"/>
    </source>
</evidence>
<dbReference type="InterPro" id="IPR018076">
    <property type="entry name" value="T2SS_GspF_dom"/>
</dbReference>
<keyword evidence="10" id="KW-1185">Reference proteome</keyword>
<dbReference type="Proteomes" id="UP000544090">
    <property type="component" value="Unassembled WGS sequence"/>
</dbReference>
<accession>A0A7X6K4R5</accession>
<dbReference type="AlphaFoldDB" id="A0A7X6K4R5"/>
<evidence type="ECO:0000256" key="2">
    <source>
        <dbReference type="ARBA" id="ARBA00022475"/>
    </source>
</evidence>
<feature type="region of interest" description="Disordered" evidence="6">
    <location>
        <begin position="26"/>
        <end position="46"/>
    </location>
</feature>
<protein>
    <submittedName>
        <fullName evidence="9">Type II secretion system F family protein</fullName>
    </submittedName>
</protein>
<keyword evidence="5 7" id="KW-0472">Membrane</keyword>
<feature type="domain" description="Type II secretion system protein GspF" evidence="8">
    <location>
        <begin position="54"/>
        <end position="173"/>
    </location>
</feature>
<name>A0A7X6K4R5_9MICC</name>
<keyword evidence="4 7" id="KW-1133">Transmembrane helix</keyword>
<dbReference type="Pfam" id="PF00482">
    <property type="entry name" value="T2SSF"/>
    <property type="match status" value="1"/>
</dbReference>
<comment type="subcellular location">
    <subcellularLocation>
        <location evidence="1">Cell membrane</location>
        <topology evidence="1">Multi-pass membrane protein</topology>
    </subcellularLocation>
</comment>
<comment type="caution">
    <text evidence="9">The sequence shown here is derived from an EMBL/GenBank/DDBJ whole genome shotgun (WGS) entry which is preliminary data.</text>
</comment>
<sequence length="187" mass="19444">MTALLTALCVFGALRLLFGPAAGTRPGRVRARKGAAGTGRSGSSEGRLETALMLDLLGAMVQSGTPLPHAVATLARVCSPPVRDGLETVAGALMLGTEWQSAWALAGGDGQLQELQEALRFGAVTGAPAAAILYVQAEQIRRRRRQEAERRAAALGTRLVLPLGLCALPSFVCLGVVPVLVSLLPRL</sequence>
<gene>
    <name evidence="9" type="ORF">HGG74_02415</name>
</gene>
<evidence type="ECO:0000256" key="7">
    <source>
        <dbReference type="SAM" id="Phobius"/>
    </source>
</evidence>
<evidence type="ECO:0000256" key="1">
    <source>
        <dbReference type="ARBA" id="ARBA00004651"/>
    </source>
</evidence>
<evidence type="ECO:0000256" key="4">
    <source>
        <dbReference type="ARBA" id="ARBA00022989"/>
    </source>
</evidence>
<dbReference type="RefSeq" id="WP_168484766.1">
    <property type="nucleotide sequence ID" value="NZ_JAAZSQ010000002.1"/>
</dbReference>
<keyword evidence="3 7" id="KW-0812">Transmembrane</keyword>
<dbReference type="PANTHER" id="PTHR35007">
    <property type="entry name" value="INTEGRAL MEMBRANE PROTEIN-RELATED"/>
    <property type="match status" value="1"/>
</dbReference>
<evidence type="ECO:0000313" key="10">
    <source>
        <dbReference type="Proteomes" id="UP000544090"/>
    </source>
</evidence>
<keyword evidence="2" id="KW-1003">Cell membrane</keyword>
<evidence type="ECO:0000313" key="9">
    <source>
        <dbReference type="EMBL" id="NKX53409.1"/>
    </source>
</evidence>
<dbReference type="EMBL" id="JAAZSQ010000002">
    <property type="protein sequence ID" value="NKX53409.1"/>
    <property type="molecule type" value="Genomic_DNA"/>
</dbReference>
<feature type="transmembrane region" description="Helical" evidence="7">
    <location>
        <begin position="158"/>
        <end position="181"/>
    </location>
</feature>
<dbReference type="PANTHER" id="PTHR35007:SF3">
    <property type="entry name" value="POSSIBLE CONSERVED ALANINE RICH MEMBRANE PROTEIN"/>
    <property type="match status" value="1"/>
</dbReference>
<evidence type="ECO:0000256" key="5">
    <source>
        <dbReference type="ARBA" id="ARBA00023136"/>
    </source>
</evidence>
<evidence type="ECO:0000256" key="6">
    <source>
        <dbReference type="SAM" id="MobiDB-lite"/>
    </source>
</evidence>
<proteinExistence type="predicted"/>